<dbReference type="Pfam" id="PF16277">
    <property type="entry name" value="DUF4926"/>
    <property type="match status" value="1"/>
</dbReference>
<protein>
    <submittedName>
        <fullName evidence="1">DUF4926 domain-containing protein</fullName>
    </submittedName>
</protein>
<dbReference type="KEGG" id="spir:CWM47_23225"/>
<dbReference type="InterPro" id="IPR032568">
    <property type="entry name" value="DUF4926"/>
</dbReference>
<name>A0A2K8Z3R2_9BACT</name>
<evidence type="ECO:0000313" key="1">
    <source>
        <dbReference type="EMBL" id="AUD04502.1"/>
    </source>
</evidence>
<dbReference type="EMBL" id="CP025096">
    <property type="protein sequence ID" value="AUD04502.1"/>
    <property type="molecule type" value="Genomic_DNA"/>
</dbReference>
<keyword evidence="2" id="KW-1185">Reference proteome</keyword>
<gene>
    <name evidence="1" type="ORF">CWM47_23225</name>
</gene>
<dbReference type="Proteomes" id="UP000232883">
    <property type="component" value="Chromosome"/>
</dbReference>
<reference evidence="1 2" key="1">
    <citation type="submission" date="2017-11" db="EMBL/GenBank/DDBJ databases">
        <title>Taxonomic description and genome sequences of Spirosoma HA7 sp. nov., isolated from pollen microhabitat of Corylus avellana.</title>
        <authorList>
            <person name="Ambika Manirajan B."/>
            <person name="Suarez C."/>
            <person name="Ratering S."/>
            <person name="Geissler-Plaum R."/>
            <person name="Cardinale M."/>
            <person name="Sylvia S."/>
        </authorList>
    </citation>
    <scope>NUCLEOTIDE SEQUENCE [LARGE SCALE GENOMIC DNA]</scope>
    <source>
        <strain evidence="1 2">HA7</strain>
    </source>
</reference>
<evidence type="ECO:0000313" key="2">
    <source>
        <dbReference type="Proteomes" id="UP000232883"/>
    </source>
</evidence>
<dbReference type="AlphaFoldDB" id="A0A2K8Z3R2"/>
<organism evidence="1 2">
    <name type="scientific">Spirosoma pollinicola</name>
    <dbReference type="NCBI Taxonomy" id="2057025"/>
    <lineage>
        <taxon>Bacteria</taxon>
        <taxon>Pseudomonadati</taxon>
        <taxon>Bacteroidota</taxon>
        <taxon>Cytophagia</taxon>
        <taxon>Cytophagales</taxon>
        <taxon>Cytophagaceae</taxon>
        <taxon>Spirosoma</taxon>
    </lineage>
</organism>
<sequence length="71" mass="7910">MEELKLHDVVALTKPIPEHNLRRGDIGVVIDMGPNGQCLLEFADRNGIPYAMPTVSSEGFMKVYLHADMVE</sequence>
<dbReference type="RefSeq" id="WP_100990567.1">
    <property type="nucleotide sequence ID" value="NZ_CP025096.1"/>
</dbReference>
<dbReference type="OrthoDB" id="963848at2"/>
<accession>A0A2K8Z3R2</accession>
<proteinExistence type="predicted"/>